<dbReference type="RefSeq" id="WP_127016715.1">
    <property type="nucleotide sequence ID" value="NZ_CP016379.1"/>
</dbReference>
<dbReference type="Gene3D" id="3.40.50.2000">
    <property type="entry name" value="Glycogen Phosphorylase B"/>
    <property type="match status" value="2"/>
</dbReference>
<dbReference type="AlphaFoldDB" id="A0A3S9SYP4"/>
<feature type="domain" description="Glycosyl transferase family 1" evidence="1">
    <location>
        <begin position="214"/>
        <end position="421"/>
    </location>
</feature>
<sequence>MKIGLAHFRVGETDGVSLEMEKWRKVLEELGHQVYYISGNPDYGEIYIPELYYLHPENKKFVINGFDEIKDYANEEEFLKDILIFAERIEEKLKKAILEYGIELLIPNNIWSLGWGLPAGIAFTRVMEKLDLPCIAHHHDFYWERERYSKPTCSFVKEILNQYFPPKDPRVKHVVINKLAQMELKKRTLLESTVIPNVFDFDQPLWEVDDYNQDLRTSIGIKDSDLVILQATRVAERKAIELAIEVVGELVKRRSELEGPLYDGRNFTDESRIILVMAGLIEADKRYIDLLKQLAEEKGVEIKWINPVIEASRKVVGEKKFYSLWDAYAIADLITYPSILEGWGNQFLEGLFARKPMVIYEYPVYKSDIVEKGFITISLGDTYRRRENGLVQVSPEKISQAATESIRCLKDRKVRQKMVEENFLLGKKYYSYQVLGNLLKELLTNIK</sequence>
<evidence type="ECO:0000313" key="3">
    <source>
        <dbReference type="Proteomes" id="UP000267250"/>
    </source>
</evidence>
<proteinExistence type="predicted"/>
<dbReference type="Proteomes" id="UP000267250">
    <property type="component" value="Chromosome"/>
</dbReference>
<dbReference type="GO" id="GO:0016757">
    <property type="term" value="F:glycosyltransferase activity"/>
    <property type="evidence" value="ECO:0007669"/>
    <property type="project" value="InterPro"/>
</dbReference>
<dbReference type="OrthoDB" id="9762705at2"/>
<dbReference type="KEGG" id="aft:BBF96_08275"/>
<keyword evidence="3" id="KW-1185">Reference proteome</keyword>
<accession>A0A3S9SYP4</accession>
<evidence type="ECO:0000259" key="1">
    <source>
        <dbReference type="Pfam" id="PF00534"/>
    </source>
</evidence>
<protein>
    <submittedName>
        <fullName evidence="2">Glycosyl transferase family 1</fullName>
    </submittedName>
</protein>
<dbReference type="Pfam" id="PF00534">
    <property type="entry name" value="Glycos_transf_1"/>
    <property type="match status" value="1"/>
</dbReference>
<gene>
    <name evidence="2" type="ORF">BBF96_08275</name>
</gene>
<keyword evidence="2" id="KW-0808">Transferase</keyword>
<dbReference type="SUPFAM" id="SSF53756">
    <property type="entry name" value="UDP-Glycosyltransferase/glycogen phosphorylase"/>
    <property type="match status" value="1"/>
</dbReference>
<dbReference type="CDD" id="cd03801">
    <property type="entry name" value="GT4_PimA-like"/>
    <property type="match status" value="1"/>
</dbReference>
<dbReference type="InterPro" id="IPR001296">
    <property type="entry name" value="Glyco_trans_1"/>
</dbReference>
<name>A0A3S9SYP4_9FIRM</name>
<evidence type="ECO:0000313" key="2">
    <source>
        <dbReference type="EMBL" id="AZR73378.1"/>
    </source>
</evidence>
<dbReference type="EMBL" id="CP016379">
    <property type="protein sequence ID" value="AZR73378.1"/>
    <property type="molecule type" value="Genomic_DNA"/>
</dbReference>
<organism evidence="2 3">
    <name type="scientific">Anoxybacter fermentans</name>
    <dbReference type="NCBI Taxonomy" id="1323375"/>
    <lineage>
        <taxon>Bacteria</taxon>
        <taxon>Bacillati</taxon>
        <taxon>Bacillota</taxon>
        <taxon>Clostridia</taxon>
        <taxon>Halanaerobiales</taxon>
        <taxon>Anoxybacter</taxon>
    </lineage>
</organism>
<reference evidence="2 3" key="1">
    <citation type="submission" date="2016-07" db="EMBL/GenBank/DDBJ databases">
        <title>Genome and transcriptome analysis of iron-reducing fermentative bacteria Anoxybacter fermentans.</title>
        <authorList>
            <person name="Zeng X."/>
            <person name="Shao Z."/>
        </authorList>
    </citation>
    <scope>NUCLEOTIDE SEQUENCE [LARGE SCALE GENOMIC DNA]</scope>
    <source>
        <strain evidence="2 3">DY22613</strain>
    </source>
</reference>
<dbReference type="PANTHER" id="PTHR12526:SF628">
    <property type="entry name" value="MANNOSYLGLUCOSYLGLYCERATE SYNTHASE"/>
    <property type="match status" value="1"/>
</dbReference>
<dbReference type="PANTHER" id="PTHR12526">
    <property type="entry name" value="GLYCOSYLTRANSFERASE"/>
    <property type="match status" value="1"/>
</dbReference>